<dbReference type="InterPro" id="IPR016181">
    <property type="entry name" value="Acyl_CoA_acyltransferase"/>
</dbReference>
<dbReference type="SUPFAM" id="SSF55729">
    <property type="entry name" value="Acyl-CoA N-acyltransferases (Nat)"/>
    <property type="match status" value="1"/>
</dbReference>
<accession>A0A6I6MIX3</accession>
<dbReference type="Pfam" id="PF13508">
    <property type="entry name" value="Acetyltransf_7"/>
    <property type="match status" value="1"/>
</dbReference>
<proteinExistence type="predicted"/>
<sequence length="155" mass="16555">MLSITSFTATDLPAITQLFRAYAASLPIDLGYQGFDGELASLPGKYAPPAGALLIARDANGAALGCVAMRPLHQEAVCEMKRLYVAPEGRGMGLGKQLAHAIIEAACAAGHHEMRLDTLSTMHEAQTLYRALGFVEIAPYYDSPIEGTVFMSLKL</sequence>
<keyword evidence="3" id="KW-1185">Reference proteome</keyword>
<dbReference type="InterPro" id="IPR000182">
    <property type="entry name" value="GNAT_dom"/>
</dbReference>
<dbReference type="RefSeq" id="WP_158765939.1">
    <property type="nucleotide sequence ID" value="NZ_CP047045.1"/>
</dbReference>
<protein>
    <submittedName>
        <fullName evidence="2">Ribosomal-protein-alanine acetyltransferase</fullName>
    </submittedName>
</protein>
<dbReference type="InterPro" id="IPR052777">
    <property type="entry name" value="Acetyltransferase_Enz"/>
</dbReference>
<dbReference type="Proteomes" id="UP000431269">
    <property type="component" value="Chromosome"/>
</dbReference>
<dbReference type="PANTHER" id="PTHR43305:SF1">
    <property type="entry name" value="FAMILY N-ACETYLTRANSFERASE, PUTATIVE (AFU_ORTHOLOGUE AFUA_2G01380)-RELATED"/>
    <property type="match status" value="1"/>
</dbReference>
<dbReference type="PANTHER" id="PTHR43305">
    <property type="entry name" value="FAMILY N-ACETYLTRANSFERASE, PUTATIVE (AFU_ORTHOLOGUE AFUA_2G01380)-RELATED"/>
    <property type="match status" value="1"/>
</dbReference>
<keyword evidence="2" id="KW-0808">Transferase</keyword>
<name>A0A6I6MIX3_9CAUL</name>
<organism evidence="2 3">
    <name type="scientific">Terricaulis silvestris</name>
    <dbReference type="NCBI Taxonomy" id="2686094"/>
    <lineage>
        <taxon>Bacteria</taxon>
        <taxon>Pseudomonadati</taxon>
        <taxon>Pseudomonadota</taxon>
        <taxon>Alphaproteobacteria</taxon>
        <taxon>Caulobacterales</taxon>
        <taxon>Caulobacteraceae</taxon>
        <taxon>Terricaulis</taxon>
    </lineage>
</organism>
<evidence type="ECO:0000313" key="2">
    <source>
        <dbReference type="EMBL" id="QGZ95050.1"/>
    </source>
</evidence>
<dbReference type="GO" id="GO:0016747">
    <property type="term" value="F:acyltransferase activity, transferring groups other than amino-acyl groups"/>
    <property type="evidence" value="ECO:0007669"/>
    <property type="project" value="InterPro"/>
</dbReference>
<reference evidence="3" key="1">
    <citation type="submission" date="2019-12" db="EMBL/GenBank/DDBJ databases">
        <title>Complete genome of Terracaulis silvestris 0127_4.</title>
        <authorList>
            <person name="Vieira S."/>
            <person name="Riedel T."/>
            <person name="Sproer C."/>
            <person name="Pascual J."/>
            <person name="Boedeker C."/>
            <person name="Overmann J."/>
        </authorList>
    </citation>
    <scope>NUCLEOTIDE SEQUENCE [LARGE SCALE GENOMIC DNA]</scope>
    <source>
        <strain evidence="3">0127_4</strain>
    </source>
</reference>
<dbReference type="KEGG" id="tsv:DSM104635_01890"/>
<gene>
    <name evidence="2" type="ORF">DSM104635_01890</name>
</gene>
<dbReference type="AlphaFoldDB" id="A0A6I6MIX3"/>
<evidence type="ECO:0000313" key="3">
    <source>
        <dbReference type="Proteomes" id="UP000431269"/>
    </source>
</evidence>
<feature type="domain" description="N-acetyltransferase" evidence="1">
    <location>
        <begin position="2"/>
        <end position="155"/>
    </location>
</feature>
<dbReference type="Gene3D" id="3.40.630.30">
    <property type="match status" value="1"/>
</dbReference>
<dbReference type="PROSITE" id="PS51186">
    <property type="entry name" value="GNAT"/>
    <property type="match status" value="1"/>
</dbReference>
<dbReference type="EMBL" id="CP047045">
    <property type="protein sequence ID" value="QGZ95050.1"/>
    <property type="molecule type" value="Genomic_DNA"/>
</dbReference>
<evidence type="ECO:0000259" key="1">
    <source>
        <dbReference type="PROSITE" id="PS51186"/>
    </source>
</evidence>
<dbReference type="CDD" id="cd04301">
    <property type="entry name" value="NAT_SF"/>
    <property type="match status" value="1"/>
</dbReference>